<reference evidence="2" key="1">
    <citation type="submission" date="2020-02" db="EMBL/GenBank/DDBJ databases">
        <authorList>
            <person name="Meier V. D."/>
        </authorList>
    </citation>
    <scope>NUCLEOTIDE SEQUENCE</scope>
    <source>
        <strain evidence="2">AVDCRST_MAG18</strain>
    </source>
</reference>
<feature type="compositionally biased region" description="Basic residues" evidence="1">
    <location>
        <begin position="291"/>
        <end position="303"/>
    </location>
</feature>
<feature type="compositionally biased region" description="Low complexity" evidence="1">
    <location>
        <begin position="222"/>
        <end position="236"/>
    </location>
</feature>
<accession>A0A6J4VMZ0</accession>
<feature type="compositionally biased region" description="Basic and acidic residues" evidence="1">
    <location>
        <begin position="204"/>
        <end position="221"/>
    </location>
</feature>
<feature type="region of interest" description="Disordered" evidence="1">
    <location>
        <begin position="1"/>
        <end position="251"/>
    </location>
</feature>
<dbReference type="AlphaFoldDB" id="A0A6J4VMZ0"/>
<dbReference type="EMBL" id="CADCWN010000251">
    <property type="protein sequence ID" value="CAA9582649.1"/>
    <property type="molecule type" value="Genomic_DNA"/>
</dbReference>
<feature type="region of interest" description="Disordered" evidence="1">
    <location>
        <begin position="263"/>
        <end position="324"/>
    </location>
</feature>
<name>A0A6J4VMZ0_9BACT</name>
<feature type="compositionally biased region" description="Basic and acidic residues" evidence="1">
    <location>
        <begin position="304"/>
        <end position="316"/>
    </location>
</feature>
<protein>
    <submittedName>
        <fullName evidence="2">Uncharacterized membrane protein, YraQ family</fullName>
    </submittedName>
</protein>
<feature type="non-terminal residue" evidence="2">
    <location>
        <position position="1"/>
    </location>
</feature>
<proteinExistence type="predicted"/>
<gene>
    <name evidence="2" type="ORF">AVDCRST_MAG18-3384</name>
</gene>
<evidence type="ECO:0000313" key="2">
    <source>
        <dbReference type="EMBL" id="CAA9582649.1"/>
    </source>
</evidence>
<evidence type="ECO:0000256" key="1">
    <source>
        <dbReference type="SAM" id="MobiDB-lite"/>
    </source>
</evidence>
<feature type="compositionally biased region" description="Basic and acidic residues" evidence="1">
    <location>
        <begin position="149"/>
        <end position="160"/>
    </location>
</feature>
<feature type="compositionally biased region" description="Basic and acidic residues" evidence="1">
    <location>
        <begin position="122"/>
        <end position="138"/>
    </location>
</feature>
<feature type="non-terminal residue" evidence="2">
    <location>
        <position position="324"/>
    </location>
</feature>
<organism evidence="2">
    <name type="scientific">uncultured Thermomicrobiales bacterium</name>
    <dbReference type="NCBI Taxonomy" id="1645740"/>
    <lineage>
        <taxon>Bacteria</taxon>
        <taxon>Pseudomonadati</taxon>
        <taxon>Thermomicrobiota</taxon>
        <taxon>Thermomicrobia</taxon>
        <taxon>Thermomicrobiales</taxon>
        <taxon>environmental samples</taxon>
    </lineage>
</organism>
<feature type="compositionally biased region" description="Basic residues" evidence="1">
    <location>
        <begin position="34"/>
        <end position="45"/>
    </location>
</feature>
<sequence>DDPTPAQWTRVRRRDGGDGARATLASLGRGARADRRHRLPRRLHRSPPLPAPRHPRLRGDPGLRRARGVAPLQPALAGRRGTRGGAAGPLLPAGLRVRHRAGHATSARERGAAAARPRLPPRRADGQPGRDRQHRDCLPRPAGNRGRAHRPDGARGDDRRGRRRAGGATGCGPAAADGRRRRPARSGDGKSAVAAPAAHRRRVLRDGPLLDDRCGDRRDLPGVRAASGAPGARAGAGRVGPGVDGARRRPLDLLHRRRLRRAGLRRELPARRAPRLPRLRPDDRPQECPALRHHVRPPHRHGGRRADHRPGHRADGDDQSVDGI</sequence>